<reference evidence="1" key="1">
    <citation type="submission" date="2018-02" db="EMBL/GenBank/DDBJ databases">
        <title>Rhizophora mucronata_Transcriptome.</title>
        <authorList>
            <person name="Meera S.P."/>
            <person name="Sreeshan A."/>
            <person name="Augustine A."/>
        </authorList>
    </citation>
    <scope>NUCLEOTIDE SEQUENCE</scope>
    <source>
        <tissue evidence="1">Leaf</tissue>
    </source>
</reference>
<evidence type="ECO:0000313" key="1">
    <source>
        <dbReference type="EMBL" id="MBX65679.1"/>
    </source>
</evidence>
<accession>A0A2P2QFB2</accession>
<sequence length="46" mass="5285">MWSILIFQSDPKLSLQGRQGLVQSIWNIQPNLNIPHTARLSKVIDQ</sequence>
<dbReference type="EMBL" id="GGEC01085195">
    <property type="protein sequence ID" value="MBX65679.1"/>
    <property type="molecule type" value="Transcribed_RNA"/>
</dbReference>
<proteinExistence type="predicted"/>
<organism evidence="1">
    <name type="scientific">Rhizophora mucronata</name>
    <name type="common">Asiatic mangrove</name>
    <dbReference type="NCBI Taxonomy" id="61149"/>
    <lineage>
        <taxon>Eukaryota</taxon>
        <taxon>Viridiplantae</taxon>
        <taxon>Streptophyta</taxon>
        <taxon>Embryophyta</taxon>
        <taxon>Tracheophyta</taxon>
        <taxon>Spermatophyta</taxon>
        <taxon>Magnoliopsida</taxon>
        <taxon>eudicotyledons</taxon>
        <taxon>Gunneridae</taxon>
        <taxon>Pentapetalae</taxon>
        <taxon>rosids</taxon>
        <taxon>fabids</taxon>
        <taxon>Malpighiales</taxon>
        <taxon>Rhizophoraceae</taxon>
        <taxon>Rhizophora</taxon>
    </lineage>
</organism>
<name>A0A2P2QFB2_RHIMU</name>
<dbReference type="AlphaFoldDB" id="A0A2P2QFB2"/>
<protein>
    <submittedName>
        <fullName evidence="1">Uncharacterized protein</fullName>
    </submittedName>
</protein>